<dbReference type="InterPro" id="IPR018485">
    <property type="entry name" value="FGGY_C"/>
</dbReference>
<dbReference type="Gene3D" id="3.30.420.40">
    <property type="match status" value="2"/>
</dbReference>
<evidence type="ECO:0000256" key="3">
    <source>
        <dbReference type="ARBA" id="ARBA00022777"/>
    </source>
</evidence>
<keyword evidence="3 6" id="KW-0418">Kinase</keyword>
<proteinExistence type="inferred from homology"/>
<dbReference type="PIRSF" id="PIRSF000538">
    <property type="entry name" value="GlpK"/>
    <property type="match status" value="1"/>
</dbReference>
<protein>
    <submittedName>
        <fullName evidence="6">Xylulokinase</fullName>
        <ecNumber evidence="6">2.7.1.17</ecNumber>
    </submittedName>
</protein>
<accession>A0A7W9DM84</accession>
<evidence type="ECO:0000256" key="2">
    <source>
        <dbReference type="ARBA" id="ARBA00022679"/>
    </source>
</evidence>
<name>A0A7W9DM84_9SPHI</name>
<dbReference type="InterPro" id="IPR000577">
    <property type="entry name" value="Carb_kinase_FGGY"/>
</dbReference>
<evidence type="ECO:0000313" key="7">
    <source>
        <dbReference type="Proteomes" id="UP000537718"/>
    </source>
</evidence>
<dbReference type="InterPro" id="IPR018484">
    <property type="entry name" value="FGGY_N"/>
</dbReference>
<keyword evidence="2 6" id="KW-0808">Transferase</keyword>
<organism evidence="6 7">
    <name type="scientific">Pedobacter cryoconitis</name>
    <dbReference type="NCBI Taxonomy" id="188932"/>
    <lineage>
        <taxon>Bacteria</taxon>
        <taxon>Pseudomonadati</taxon>
        <taxon>Bacteroidota</taxon>
        <taxon>Sphingobacteriia</taxon>
        <taxon>Sphingobacteriales</taxon>
        <taxon>Sphingobacteriaceae</taxon>
        <taxon>Pedobacter</taxon>
    </lineage>
</organism>
<dbReference type="Pfam" id="PF00370">
    <property type="entry name" value="FGGY_N"/>
    <property type="match status" value="1"/>
</dbReference>
<evidence type="ECO:0000259" key="5">
    <source>
        <dbReference type="Pfam" id="PF02782"/>
    </source>
</evidence>
<dbReference type="AlphaFoldDB" id="A0A7W9DM84"/>
<evidence type="ECO:0000313" key="6">
    <source>
        <dbReference type="EMBL" id="MBB5623679.1"/>
    </source>
</evidence>
<dbReference type="PANTHER" id="PTHR43095">
    <property type="entry name" value="SUGAR KINASE"/>
    <property type="match status" value="1"/>
</dbReference>
<sequence>MYLLGIDIGTSSIKVSVVDIQTRKRIATAQYPDQEVEIKSLHPGWAEQSPEDWWQNAIHAVLRLNAIGSFDPEQIKAIGIAYQMHGLVIVDQEQNVLRDSIIWCDSRAVELGEEAFAEIGQDRCLHQLLNSPGNFTASKLAWVKNNEPEIYKKIAKAMLPGDFIAMKLTGSITTSISALSEGIFWDFSSDKLSKDIMGYYGFDQDLIPVIKPLFSVHGQLKADIAEQLGLQEGIPVAYKSGDQPNNALSLNVLRPGEVAATAGTSGVIYGVSDALIYDPESRVNTFAHVTYSTTQKHTGVLLCINGTGSMYRWAKHNFAPNLSYEALNELAATAPIGSKGLKVLPFGNGAERILKNKYTGAQLLGIDLNLHGKPEIFRAVQEGIAFAFRYGLDIMRESGMQPKVIRAGMANLFLSEVFAQTFVDVTGVPVALYENDGSVGAAIGSGIGAGIFEDAEEAFIHHEPVRYLEPKNTAAYEPLYTEWKNLLNKALSS</sequence>
<dbReference type="InterPro" id="IPR050406">
    <property type="entry name" value="FGGY_Carb_Kinase"/>
</dbReference>
<evidence type="ECO:0000256" key="1">
    <source>
        <dbReference type="ARBA" id="ARBA00009156"/>
    </source>
</evidence>
<comment type="similarity">
    <text evidence="1">Belongs to the FGGY kinase family.</text>
</comment>
<dbReference type="CDD" id="cd07809">
    <property type="entry name" value="ASKHA_NBD_FGGY_BaXK-like"/>
    <property type="match status" value="1"/>
</dbReference>
<comment type="caution">
    <text evidence="6">The sequence shown here is derived from an EMBL/GenBank/DDBJ whole genome shotgun (WGS) entry which is preliminary data.</text>
</comment>
<evidence type="ECO:0000259" key="4">
    <source>
        <dbReference type="Pfam" id="PF00370"/>
    </source>
</evidence>
<dbReference type="EMBL" id="JACHCF010000014">
    <property type="protein sequence ID" value="MBB5623679.1"/>
    <property type="molecule type" value="Genomic_DNA"/>
</dbReference>
<feature type="domain" description="Carbohydrate kinase FGGY C-terminal" evidence="5">
    <location>
        <begin position="259"/>
        <end position="443"/>
    </location>
</feature>
<dbReference type="PANTHER" id="PTHR43095:SF5">
    <property type="entry name" value="XYLULOSE KINASE"/>
    <property type="match status" value="1"/>
</dbReference>
<dbReference type="RefSeq" id="WP_183869760.1">
    <property type="nucleotide sequence ID" value="NZ_JACHCF010000014.1"/>
</dbReference>
<dbReference type="SUPFAM" id="SSF53067">
    <property type="entry name" value="Actin-like ATPase domain"/>
    <property type="match status" value="2"/>
</dbReference>
<gene>
    <name evidence="6" type="ORF">HDE69_004766</name>
</gene>
<dbReference type="GO" id="GO:0004856">
    <property type="term" value="F:D-xylulokinase activity"/>
    <property type="evidence" value="ECO:0007669"/>
    <property type="project" value="UniProtKB-EC"/>
</dbReference>
<dbReference type="EC" id="2.7.1.17" evidence="6"/>
<feature type="domain" description="Carbohydrate kinase FGGY N-terminal" evidence="4">
    <location>
        <begin position="2"/>
        <end position="244"/>
    </location>
</feature>
<dbReference type="Proteomes" id="UP000537718">
    <property type="component" value="Unassembled WGS sequence"/>
</dbReference>
<reference evidence="6 7" key="1">
    <citation type="submission" date="2020-08" db="EMBL/GenBank/DDBJ databases">
        <title>Genomic Encyclopedia of Type Strains, Phase IV (KMG-V): Genome sequencing to study the core and pangenomes of soil and plant-associated prokaryotes.</title>
        <authorList>
            <person name="Whitman W."/>
        </authorList>
    </citation>
    <scope>NUCLEOTIDE SEQUENCE [LARGE SCALE GENOMIC DNA]</scope>
    <source>
        <strain evidence="6 7">MP7CTX6</strain>
    </source>
</reference>
<dbReference type="Pfam" id="PF02782">
    <property type="entry name" value="FGGY_C"/>
    <property type="match status" value="1"/>
</dbReference>
<dbReference type="InterPro" id="IPR043129">
    <property type="entry name" value="ATPase_NBD"/>
</dbReference>